<gene>
    <name evidence="2" type="ORF">EG339_21665</name>
</gene>
<protein>
    <submittedName>
        <fullName evidence="2">Uncharacterized protein</fullName>
    </submittedName>
</protein>
<feature type="transmembrane region" description="Helical" evidence="1">
    <location>
        <begin position="27"/>
        <end position="49"/>
    </location>
</feature>
<proteinExistence type="predicted"/>
<reference evidence="3" key="1">
    <citation type="submission" date="2018-11" db="EMBL/GenBank/DDBJ databases">
        <title>Proposal to divide the Flavobacteriaceae and reorganize its genera based on Amino Acid Identity values calculated from whole genome sequences.</title>
        <authorList>
            <person name="Nicholson A.C."/>
            <person name="Gulvik C.A."/>
            <person name="Whitney A.M."/>
            <person name="Humrighouse B.W."/>
            <person name="Bell M."/>
            <person name="Holmes B."/>
            <person name="Steigerwalt A.G."/>
            <person name="Villarma A."/>
            <person name="Sheth M."/>
            <person name="Batra D."/>
            <person name="Pryor J."/>
            <person name="Bernardet J.-F."/>
            <person name="Hugo C."/>
            <person name="Kampfer P."/>
            <person name="Newman J."/>
            <person name="McQuiston J.R."/>
        </authorList>
    </citation>
    <scope>NUCLEOTIDE SEQUENCE [LARGE SCALE GENOMIC DNA]</scope>
    <source>
        <strain evidence="3">G0229</strain>
    </source>
</reference>
<evidence type="ECO:0000313" key="3">
    <source>
        <dbReference type="Proteomes" id="UP000271193"/>
    </source>
</evidence>
<organism evidence="2 3">
    <name type="scientific">Chryseobacterium bernardetii</name>
    <dbReference type="NCBI Taxonomy" id="1241978"/>
    <lineage>
        <taxon>Bacteria</taxon>
        <taxon>Pseudomonadati</taxon>
        <taxon>Bacteroidota</taxon>
        <taxon>Flavobacteriia</taxon>
        <taxon>Flavobacteriales</taxon>
        <taxon>Weeksellaceae</taxon>
        <taxon>Chryseobacterium group</taxon>
        <taxon>Chryseobacterium</taxon>
    </lineage>
</organism>
<keyword evidence="1" id="KW-1133">Transmembrane helix</keyword>
<name>A0A3G6TW01_9FLAO</name>
<keyword evidence="3" id="KW-1185">Reference proteome</keyword>
<evidence type="ECO:0000256" key="1">
    <source>
        <dbReference type="SAM" id="Phobius"/>
    </source>
</evidence>
<sequence>MPTNLNFSENKILLFMKKLNPGYFEFFFFRYGVIVIFILLTAMLIYFFGKEKDPAPLACISIGCFLFLLFMCMAEYKMLKTKLPPANVFLTNDSLIINEITYPAEQIRQITYMPVKNTPYKFEAYCFEIKTNNGTVFYFLDKSRNWKLESPTMKLLQKHPVFSLKTKEITHIKG</sequence>
<evidence type="ECO:0000313" key="2">
    <source>
        <dbReference type="EMBL" id="AZB27006.1"/>
    </source>
</evidence>
<keyword evidence="1" id="KW-0472">Membrane</keyword>
<feature type="transmembrane region" description="Helical" evidence="1">
    <location>
        <begin position="55"/>
        <end position="74"/>
    </location>
</feature>
<dbReference type="EMBL" id="CP033932">
    <property type="protein sequence ID" value="AZB27006.1"/>
    <property type="molecule type" value="Genomic_DNA"/>
</dbReference>
<dbReference type="KEGG" id="cben:EG339_21665"/>
<dbReference type="Proteomes" id="UP000271193">
    <property type="component" value="Chromosome"/>
</dbReference>
<dbReference type="AlphaFoldDB" id="A0A3G6TW01"/>
<accession>A0A3G6TW01</accession>
<keyword evidence="1" id="KW-0812">Transmembrane</keyword>